<evidence type="ECO:0000256" key="1">
    <source>
        <dbReference type="SAM" id="MobiDB-lite"/>
    </source>
</evidence>
<comment type="caution">
    <text evidence="2">The sequence shown here is derived from an EMBL/GenBank/DDBJ whole genome shotgun (WGS) entry which is preliminary data.</text>
</comment>
<gene>
    <name evidence="2" type="ORF">EVA_05163</name>
</gene>
<feature type="region of interest" description="Disordered" evidence="1">
    <location>
        <begin position="15"/>
        <end position="48"/>
    </location>
</feature>
<proteinExistence type="predicted"/>
<sequence length="125" mass="13657">MSVYLFAGCAENSSHASHDGHAHEHELTHHEEHDHGHGEHDHGPGEIQFKKEQAEAVGLRTIKVTPSAFTEVIRTSGKVMEAQGKESVMVATVPGVVTFWQFACGSWYSGQVGPACLEYSFKQAL</sequence>
<feature type="compositionally biased region" description="Basic and acidic residues" evidence="1">
    <location>
        <begin position="16"/>
        <end position="48"/>
    </location>
</feature>
<dbReference type="AlphaFoldDB" id="J9GHZ6"/>
<name>J9GHZ6_9ZZZZ</name>
<protein>
    <submittedName>
        <fullName evidence="2">Efflux transporter, RND family, MFP subunit</fullName>
    </submittedName>
</protein>
<accession>J9GHZ6</accession>
<dbReference type="EMBL" id="AMCI01001077">
    <property type="protein sequence ID" value="EJX06729.1"/>
    <property type="molecule type" value="Genomic_DNA"/>
</dbReference>
<reference evidence="2" key="1">
    <citation type="journal article" date="2012" name="PLoS ONE">
        <title>Gene sets for utilization of primary and secondary nutrition supplies in the distal gut of endangered iberian lynx.</title>
        <authorList>
            <person name="Alcaide M."/>
            <person name="Messina E."/>
            <person name="Richter M."/>
            <person name="Bargiela R."/>
            <person name="Peplies J."/>
            <person name="Huws S.A."/>
            <person name="Newbold C.J."/>
            <person name="Golyshin P.N."/>
            <person name="Simon M.A."/>
            <person name="Lopez G."/>
            <person name="Yakimov M.M."/>
            <person name="Ferrer M."/>
        </authorList>
    </citation>
    <scope>NUCLEOTIDE SEQUENCE</scope>
</reference>
<organism evidence="2">
    <name type="scientific">gut metagenome</name>
    <dbReference type="NCBI Taxonomy" id="749906"/>
    <lineage>
        <taxon>unclassified sequences</taxon>
        <taxon>metagenomes</taxon>
        <taxon>organismal metagenomes</taxon>
    </lineage>
</organism>
<evidence type="ECO:0000313" key="2">
    <source>
        <dbReference type="EMBL" id="EJX06729.1"/>
    </source>
</evidence>